<dbReference type="SMART" id="SM00448">
    <property type="entry name" value="REC"/>
    <property type="match status" value="1"/>
</dbReference>
<evidence type="ECO:0000256" key="2">
    <source>
        <dbReference type="PROSITE-ProRule" id="PRU00169"/>
    </source>
</evidence>
<dbReference type="InterPro" id="IPR036388">
    <property type="entry name" value="WH-like_DNA-bd_sf"/>
</dbReference>
<dbReference type="InterPro" id="IPR001789">
    <property type="entry name" value="Sig_transdc_resp-reg_receiver"/>
</dbReference>
<feature type="DNA-binding region" description="OmpR/PhoB-type" evidence="3">
    <location>
        <begin position="155"/>
        <end position="252"/>
    </location>
</feature>
<evidence type="ECO:0000256" key="1">
    <source>
        <dbReference type="ARBA" id="ARBA00023125"/>
    </source>
</evidence>
<proteinExistence type="predicted"/>
<reference evidence="7" key="1">
    <citation type="journal article" date="2021" name="Syst. Appl. Microbiol.">
        <title>Roseomonas hellenica sp. nov., isolated from roots of wild-growing Alkanna tinctoria.</title>
        <authorList>
            <person name="Rat A."/>
            <person name="Naranjo H.D."/>
            <person name="Lebbe L."/>
            <person name="Cnockaert M."/>
            <person name="Krigas N."/>
            <person name="Grigoriadou K."/>
            <person name="Maloupa E."/>
            <person name="Willems A."/>
        </authorList>
    </citation>
    <scope>NUCLEOTIDE SEQUENCE [LARGE SCALE GENOMIC DNA]</scope>
    <source>
        <strain evidence="7">LMG 31159</strain>
    </source>
</reference>
<dbReference type="Pfam" id="PF00486">
    <property type="entry name" value="Trans_reg_C"/>
    <property type="match status" value="1"/>
</dbReference>
<keyword evidence="1 3" id="KW-0238">DNA-binding</keyword>
<dbReference type="PANTHER" id="PTHR48111:SF59">
    <property type="entry name" value="TRANSCRIPTIONAL REGULATORY PROTEIN BAER"/>
    <property type="match status" value="1"/>
</dbReference>
<evidence type="ECO:0000259" key="5">
    <source>
        <dbReference type="PROSITE" id="PS51755"/>
    </source>
</evidence>
<feature type="modified residue" description="4-aspartylphosphate" evidence="2">
    <location>
        <position position="76"/>
    </location>
</feature>
<dbReference type="SMART" id="SM00862">
    <property type="entry name" value="Trans_reg_C"/>
    <property type="match status" value="1"/>
</dbReference>
<dbReference type="Pfam" id="PF00072">
    <property type="entry name" value="Response_reg"/>
    <property type="match status" value="1"/>
</dbReference>
<dbReference type="PROSITE" id="PS51755">
    <property type="entry name" value="OMPR_PHOB"/>
    <property type="match status" value="1"/>
</dbReference>
<keyword evidence="2" id="KW-0597">Phosphoprotein</keyword>
<evidence type="ECO:0000313" key="7">
    <source>
        <dbReference type="Proteomes" id="UP000698752"/>
    </source>
</evidence>
<dbReference type="PANTHER" id="PTHR48111">
    <property type="entry name" value="REGULATOR OF RPOS"/>
    <property type="match status" value="1"/>
</dbReference>
<evidence type="ECO:0000259" key="4">
    <source>
        <dbReference type="PROSITE" id="PS50110"/>
    </source>
</evidence>
<name>A0ABS5EPX6_9PROT</name>
<keyword evidence="7" id="KW-1185">Reference proteome</keyword>
<dbReference type="InterPro" id="IPR011006">
    <property type="entry name" value="CheY-like_superfamily"/>
</dbReference>
<dbReference type="Proteomes" id="UP000698752">
    <property type="component" value="Unassembled WGS sequence"/>
</dbReference>
<gene>
    <name evidence="6" type="ORF">GXW78_25700</name>
</gene>
<dbReference type="InterPro" id="IPR039420">
    <property type="entry name" value="WalR-like"/>
</dbReference>
<accession>A0ABS5EPX6</accession>
<evidence type="ECO:0000313" key="6">
    <source>
        <dbReference type="EMBL" id="MBR0653076.1"/>
    </source>
</evidence>
<dbReference type="Gene3D" id="1.10.10.10">
    <property type="entry name" value="Winged helix-like DNA-binding domain superfamily/Winged helix DNA-binding domain"/>
    <property type="match status" value="1"/>
</dbReference>
<evidence type="ECO:0000256" key="3">
    <source>
        <dbReference type="PROSITE-ProRule" id="PRU01091"/>
    </source>
</evidence>
<sequence length="254" mass="27879">MQCPWRALAGARDVWCKCRAEGARVPKILIADDDPHIRNVIRFALARDGHATIEAANGAAALALATGEAPDLLILDVMMPEMDGTELCRRLRRDSDVPIIFLSSRDEEFDRVLGLELGGDDYMTKPFSPRELVARVRALLRRREGRVAGSPDAAPVPLRRGALSLDADRFEARWSGHPIPLTVTEFRLLQALAARPGRVFTRDALMAAAHADARIVADRTIDSHVRHLRAKLAAVGASPIGTVHGLGYRYRDDG</sequence>
<feature type="domain" description="OmpR/PhoB-type" evidence="5">
    <location>
        <begin position="155"/>
        <end position="252"/>
    </location>
</feature>
<organism evidence="6 7">
    <name type="scientific">Neoroseomonas terrae</name>
    <dbReference type="NCBI Taxonomy" id="424799"/>
    <lineage>
        <taxon>Bacteria</taxon>
        <taxon>Pseudomonadati</taxon>
        <taxon>Pseudomonadota</taxon>
        <taxon>Alphaproteobacteria</taxon>
        <taxon>Acetobacterales</taxon>
        <taxon>Acetobacteraceae</taxon>
        <taxon>Neoroseomonas</taxon>
    </lineage>
</organism>
<dbReference type="SUPFAM" id="SSF52172">
    <property type="entry name" value="CheY-like"/>
    <property type="match status" value="1"/>
</dbReference>
<protein>
    <submittedName>
        <fullName evidence="6">Response regulator</fullName>
    </submittedName>
</protein>
<dbReference type="PROSITE" id="PS50110">
    <property type="entry name" value="RESPONSE_REGULATORY"/>
    <property type="match status" value="1"/>
</dbReference>
<dbReference type="SUPFAM" id="SSF46894">
    <property type="entry name" value="C-terminal effector domain of the bipartite response regulators"/>
    <property type="match status" value="1"/>
</dbReference>
<dbReference type="CDD" id="cd00383">
    <property type="entry name" value="trans_reg_C"/>
    <property type="match status" value="1"/>
</dbReference>
<dbReference type="EMBL" id="JAAEDI010000040">
    <property type="protein sequence ID" value="MBR0653076.1"/>
    <property type="molecule type" value="Genomic_DNA"/>
</dbReference>
<dbReference type="Gene3D" id="6.10.250.690">
    <property type="match status" value="1"/>
</dbReference>
<dbReference type="InterPro" id="IPR016032">
    <property type="entry name" value="Sig_transdc_resp-reg_C-effctor"/>
</dbReference>
<comment type="caution">
    <text evidence="6">The sequence shown here is derived from an EMBL/GenBank/DDBJ whole genome shotgun (WGS) entry which is preliminary data.</text>
</comment>
<feature type="domain" description="Response regulatory" evidence="4">
    <location>
        <begin position="27"/>
        <end position="140"/>
    </location>
</feature>
<dbReference type="Gene3D" id="3.40.50.2300">
    <property type="match status" value="1"/>
</dbReference>
<dbReference type="InterPro" id="IPR001867">
    <property type="entry name" value="OmpR/PhoB-type_DNA-bd"/>
</dbReference>
<dbReference type="CDD" id="cd17574">
    <property type="entry name" value="REC_OmpR"/>
    <property type="match status" value="1"/>
</dbReference>